<evidence type="ECO:0000313" key="3">
    <source>
        <dbReference type="Proteomes" id="UP000314294"/>
    </source>
</evidence>
<dbReference type="EMBL" id="SRLO01000001">
    <property type="protein sequence ID" value="TNN89437.1"/>
    <property type="molecule type" value="Genomic_DNA"/>
</dbReference>
<sequence length="128" mass="14264">MKSSERGLYRLRQNRRDPSDISRSLRTGAPAPLLTSILLLIPILPHLQFSAHLALSKTRPPRKFKVMSLADTHRLGTNEYQMGEFGTFPPLHLFPPSCAKSAYPSSAIEHQFCLSSVAVQSIDKPVHS</sequence>
<proteinExistence type="predicted"/>
<comment type="caution">
    <text evidence="2">The sequence shown here is derived from an EMBL/GenBank/DDBJ whole genome shotgun (WGS) entry which is preliminary data.</text>
</comment>
<gene>
    <name evidence="2" type="ORF">EYF80_000040</name>
</gene>
<accession>A0A4Z2JHK9</accession>
<feature type="compositionally biased region" description="Basic and acidic residues" evidence="1">
    <location>
        <begin position="1"/>
        <end position="20"/>
    </location>
</feature>
<evidence type="ECO:0000313" key="2">
    <source>
        <dbReference type="EMBL" id="TNN89437.1"/>
    </source>
</evidence>
<dbReference type="Proteomes" id="UP000314294">
    <property type="component" value="Unassembled WGS sequence"/>
</dbReference>
<protein>
    <submittedName>
        <fullName evidence="2">Uncharacterized protein</fullName>
    </submittedName>
</protein>
<reference evidence="2 3" key="1">
    <citation type="submission" date="2019-03" db="EMBL/GenBank/DDBJ databases">
        <title>First draft genome of Liparis tanakae, snailfish: a comprehensive survey of snailfish specific genes.</title>
        <authorList>
            <person name="Kim W."/>
            <person name="Song I."/>
            <person name="Jeong J.-H."/>
            <person name="Kim D."/>
            <person name="Kim S."/>
            <person name="Ryu S."/>
            <person name="Song J.Y."/>
            <person name="Lee S.K."/>
        </authorList>
    </citation>
    <scope>NUCLEOTIDE SEQUENCE [LARGE SCALE GENOMIC DNA]</scope>
    <source>
        <tissue evidence="2">Muscle</tissue>
    </source>
</reference>
<name>A0A4Z2JHK9_9TELE</name>
<dbReference type="AlphaFoldDB" id="A0A4Z2JHK9"/>
<keyword evidence="3" id="KW-1185">Reference proteome</keyword>
<organism evidence="2 3">
    <name type="scientific">Liparis tanakae</name>
    <name type="common">Tanaka's snailfish</name>
    <dbReference type="NCBI Taxonomy" id="230148"/>
    <lineage>
        <taxon>Eukaryota</taxon>
        <taxon>Metazoa</taxon>
        <taxon>Chordata</taxon>
        <taxon>Craniata</taxon>
        <taxon>Vertebrata</taxon>
        <taxon>Euteleostomi</taxon>
        <taxon>Actinopterygii</taxon>
        <taxon>Neopterygii</taxon>
        <taxon>Teleostei</taxon>
        <taxon>Neoteleostei</taxon>
        <taxon>Acanthomorphata</taxon>
        <taxon>Eupercaria</taxon>
        <taxon>Perciformes</taxon>
        <taxon>Cottioidei</taxon>
        <taxon>Cottales</taxon>
        <taxon>Liparidae</taxon>
        <taxon>Liparis</taxon>
    </lineage>
</organism>
<feature type="region of interest" description="Disordered" evidence="1">
    <location>
        <begin position="1"/>
        <end position="27"/>
    </location>
</feature>
<evidence type="ECO:0000256" key="1">
    <source>
        <dbReference type="SAM" id="MobiDB-lite"/>
    </source>
</evidence>